<keyword evidence="2" id="KW-1185">Reference proteome</keyword>
<evidence type="ECO:0000313" key="1">
    <source>
        <dbReference type="EMBL" id="KAJ8681555.1"/>
    </source>
</evidence>
<protein>
    <submittedName>
        <fullName evidence="1">Uncharacterized protein</fullName>
    </submittedName>
</protein>
<reference evidence="1" key="1">
    <citation type="submission" date="2023-04" db="EMBL/GenBank/DDBJ databases">
        <title>A chromosome-level genome assembly of the parasitoid wasp Eretmocerus hayati.</title>
        <authorList>
            <person name="Zhong Y."/>
            <person name="Liu S."/>
            <person name="Liu Y."/>
        </authorList>
    </citation>
    <scope>NUCLEOTIDE SEQUENCE</scope>
    <source>
        <strain evidence="1">ZJU_SS_LIU_2023</strain>
    </source>
</reference>
<gene>
    <name evidence="1" type="ORF">QAD02_017347</name>
</gene>
<sequence length="529" mass="59818">MWTEGLYTCVLPTISTMIIFVVTINVVKFLIGEFNVHIRDRKKHNWQVIRRTSRAYFCNICESFLMTTNGYFCDCCGICVDHECMKRADKNLKCKEITLSVGQKSIKHHWIRGNLPTVAMCDVCDEECSLEPGLLDWWCCWCQRCAHETCKPSINDDYCDFGPFKTMVIPPHCIEAASKYNSVRHRLIIRSITPPPLPNWNPIIVIANKKSGNNDGATILSSFRGLLNPSQVIDLSERDPVAALEWCRLLKDIPYRLLVAGGDGTVAWVLDAIQKLNLNPIPAVAILPLGTGNDLSRVMGWGKEFDPDSDVSHTLQAIQIAKTVTLDRWSVVIDNRKGLGSFRAQKKSLHMYNYLSVGVDAQVTWNFHRTRESRFYICSNRIFNKLLYLCFGTQQVVEREFKDLNERIDVYLDGKKVDLPSIESVVILNIPSWGAGVDLWNINQEGNQVGQQSISDKKVEVAAIYSSFQMAQLQVGLSQPFRLGQAKSVKIILKNPCPMQVDGEPWIQSPCKLEVNHVNQALMLMGTDS</sequence>
<accession>A0ACC2PIG1</accession>
<evidence type="ECO:0000313" key="2">
    <source>
        <dbReference type="Proteomes" id="UP001239111"/>
    </source>
</evidence>
<dbReference type="EMBL" id="CM056741">
    <property type="protein sequence ID" value="KAJ8681555.1"/>
    <property type="molecule type" value="Genomic_DNA"/>
</dbReference>
<dbReference type="Proteomes" id="UP001239111">
    <property type="component" value="Chromosome 1"/>
</dbReference>
<organism evidence="1 2">
    <name type="scientific">Eretmocerus hayati</name>
    <dbReference type="NCBI Taxonomy" id="131215"/>
    <lineage>
        <taxon>Eukaryota</taxon>
        <taxon>Metazoa</taxon>
        <taxon>Ecdysozoa</taxon>
        <taxon>Arthropoda</taxon>
        <taxon>Hexapoda</taxon>
        <taxon>Insecta</taxon>
        <taxon>Pterygota</taxon>
        <taxon>Neoptera</taxon>
        <taxon>Endopterygota</taxon>
        <taxon>Hymenoptera</taxon>
        <taxon>Apocrita</taxon>
        <taxon>Proctotrupomorpha</taxon>
        <taxon>Chalcidoidea</taxon>
        <taxon>Aphelinidae</taxon>
        <taxon>Aphelininae</taxon>
        <taxon>Eretmocerus</taxon>
    </lineage>
</organism>
<name>A0ACC2PIG1_9HYME</name>
<proteinExistence type="predicted"/>
<comment type="caution">
    <text evidence="1">The sequence shown here is derived from an EMBL/GenBank/DDBJ whole genome shotgun (WGS) entry which is preliminary data.</text>
</comment>